<sequence>MRYAEYKKVDIDWVNEIPRHWETKMFKGISYMKGRIGWQGLKFSEFSDDVNLPYLITGMNFKDGKIRWNEVYHISEERYNEAPEIQLQENDILMTKDGTIGKLLFVENLPGKASLNSHLLLLRPLMKSYFPKFLYYELQSSVFLGHIEYFKYGTTFYGLSQESMGKFVTVLPPLKEQQSIAHYLERKTAAIDRKTEILQHKIDTYRQLRKAIINNAVTKGLNPNAEMKDSEIGLKVPAHWLHKRLKDIGNLYSGLSGKSGDDFNQDDNVDNKGFIPFTNIANNIYLDKNHLGTVVVYPGENQNEVKKGDLFFLMSSEGYEDIGKTAVLANDIPETYLNSFCKGFRINLVKYNPNFLNYLLLSDFYRKRMTVEGKGFTRINLKMEKVSNFQVFIPKDKKEQSEIAEYLDKKTATIDRIVANLQEQIATLKNLRKTLINDAVTGKIKVV</sequence>
<dbReference type="InterPro" id="IPR000055">
    <property type="entry name" value="Restrct_endonuc_typeI_TRD"/>
</dbReference>
<evidence type="ECO:0000256" key="2">
    <source>
        <dbReference type="ARBA" id="ARBA00022747"/>
    </source>
</evidence>
<proteinExistence type="inferred from homology"/>
<reference evidence="5 6" key="1">
    <citation type="submission" date="2022-03" db="EMBL/GenBank/DDBJ databases">
        <title>Chryseobacterium sp. isolated from particulate matters in swine house.</title>
        <authorList>
            <person name="Won M."/>
            <person name="Kim S.-J."/>
            <person name="Kwon S.-W."/>
        </authorList>
    </citation>
    <scope>NUCLEOTIDE SEQUENCE [LARGE SCALE GENOMIC DNA]</scope>
    <source>
        <strain evidence="5 6">SC2-2</strain>
    </source>
</reference>
<dbReference type="EC" id="3.1.21.-" evidence="5"/>
<evidence type="ECO:0000313" key="5">
    <source>
        <dbReference type="EMBL" id="UOE42136.1"/>
    </source>
</evidence>
<accession>A0ABY4BW88</accession>
<dbReference type="GO" id="GO:0016787">
    <property type="term" value="F:hydrolase activity"/>
    <property type="evidence" value="ECO:0007669"/>
    <property type="project" value="UniProtKB-KW"/>
</dbReference>
<keyword evidence="5" id="KW-0540">Nuclease</keyword>
<dbReference type="GO" id="GO:0004519">
    <property type="term" value="F:endonuclease activity"/>
    <property type="evidence" value="ECO:0007669"/>
    <property type="project" value="UniProtKB-KW"/>
</dbReference>
<protein>
    <submittedName>
        <fullName evidence="5">Restriction endonuclease subunit S</fullName>
        <ecNumber evidence="5">3.1.21.-</ecNumber>
    </submittedName>
</protein>
<dbReference type="RefSeq" id="WP_243551088.1">
    <property type="nucleotide sequence ID" value="NZ_CP094532.1"/>
</dbReference>
<dbReference type="PANTHER" id="PTHR30408:SF12">
    <property type="entry name" value="TYPE I RESTRICTION ENZYME MJAVIII SPECIFICITY SUBUNIT"/>
    <property type="match status" value="1"/>
</dbReference>
<evidence type="ECO:0000259" key="4">
    <source>
        <dbReference type="Pfam" id="PF01420"/>
    </source>
</evidence>
<dbReference type="Pfam" id="PF01420">
    <property type="entry name" value="Methylase_S"/>
    <property type="match status" value="2"/>
</dbReference>
<evidence type="ECO:0000256" key="3">
    <source>
        <dbReference type="ARBA" id="ARBA00023125"/>
    </source>
</evidence>
<comment type="similarity">
    <text evidence="1">Belongs to the type-I restriction system S methylase family.</text>
</comment>
<keyword evidence="5" id="KW-0378">Hydrolase</keyword>
<name>A0ABY4BW88_9FLAO</name>
<feature type="domain" description="Type I restriction modification DNA specificity" evidence="4">
    <location>
        <begin position="42"/>
        <end position="198"/>
    </location>
</feature>
<keyword evidence="2" id="KW-0680">Restriction system</keyword>
<evidence type="ECO:0000256" key="1">
    <source>
        <dbReference type="ARBA" id="ARBA00010923"/>
    </source>
</evidence>
<organism evidence="5 6">
    <name type="scientific">Chryseobacterium suipulveris</name>
    <dbReference type="NCBI Taxonomy" id="2929800"/>
    <lineage>
        <taxon>Bacteria</taxon>
        <taxon>Pseudomonadati</taxon>
        <taxon>Bacteroidota</taxon>
        <taxon>Flavobacteriia</taxon>
        <taxon>Flavobacteriales</taxon>
        <taxon>Weeksellaceae</taxon>
        <taxon>Chryseobacterium group</taxon>
        <taxon>Chryseobacterium</taxon>
    </lineage>
</organism>
<dbReference type="Gene3D" id="3.90.220.20">
    <property type="entry name" value="DNA methylase specificity domains"/>
    <property type="match status" value="2"/>
</dbReference>
<dbReference type="EMBL" id="CP094532">
    <property type="protein sequence ID" value="UOE42136.1"/>
    <property type="molecule type" value="Genomic_DNA"/>
</dbReference>
<dbReference type="InterPro" id="IPR052021">
    <property type="entry name" value="Type-I_RS_S_subunit"/>
</dbReference>
<dbReference type="Proteomes" id="UP000831460">
    <property type="component" value="Chromosome"/>
</dbReference>
<dbReference type="PANTHER" id="PTHR30408">
    <property type="entry name" value="TYPE-1 RESTRICTION ENZYME ECOKI SPECIFICITY PROTEIN"/>
    <property type="match status" value="1"/>
</dbReference>
<feature type="domain" description="Type I restriction modification DNA specificity" evidence="4">
    <location>
        <begin position="239"/>
        <end position="425"/>
    </location>
</feature>
<keyword evidence="5" id="KW-0255">Endonuclease</keyword>
<dbReference type="SUPFAM" id="SSF116734">
    <property type="entry name" value="DNA methylase specificity domain"/>
    <property type="match status" value="2"/>
</dbReference>
<keyword evidence="3" id="KW-0238">DNA-binding</keyword>
<dbReference type="InterPro" id="IPR044946">
    <property type="entry name" value="Restrct_endonuc_typeI_TRD_sf"/>
</dbReference>
<keyword evidence="6" id="KW-1185">Reference proteome</keyword>
<dbReference type="Gene3D" id="1.10.287.1120">
    <property type="entry name" value="Bipartite methylase S protein"/>
    <property type="match status" value="1"/>
</dbReference>
<gene>
    <name evidence="5" type="ORF">MTP09_05735</name>
</gene>
<evidence type="ECO:0000313" key="6">
    <source>
        <dbReference type="Proteomes" id="UP000831460"/>
    </source>
</evidence>